<dbReference type="AlphaFoldDB" id="A0AAN6GTM6"/>
<dbReference type="PROSITE" id="PS00678">
    <property type="entry name" value="WD_REPEATS_1"/>
    <property type="match status" value="1"/>
</dbReference>
<dbReference type="InterPro" id="IPR015943">
    <property type="entry name" value="WD40/YVTN_repeat-like_dom_sf"/>
</dbReference>
<dbReference type="SUPFAM" id="SSF50978">
    <property type="entry name" value="WD40 repeat-like"/>
    <property type="match status" value="1"/>
</dbReference>
<dbReference type="InterPro" id="IPR050853">
    <property type="entry name" value="WD_repeat_DNA-damage-binding"/>
</dbReference>
<comment type="similarity">
    <text evidence="1">Belongs to the WD repeat DDB2/WDR76 family.</text>
</comment>
<dbReference type="PANTHER" id="PTHR14773:SF0">
    <property type="entry name" value="WD REPEAT-CONTAINING PROTEIN 76"/>
    <property type="match status" value="1"/>
</dbReference>
<feature type="repeat" description="WD" evidence="8">
    <location>
        <begin position="498"/>
        <end position="524"/>
    </location>
</feature>
<name>A0AAN6GTM6_9BASI</name>
<dbReference type="InterPro" id="IPR019775">
    <property type="entry name" value="WD40_repeat_CS"/>
</dbReference>
<dbReference type="GO" id="GO:2000001">
    <property type="term" value="P:regulation of DNA damage checkpoint"/>
    <property type="evidence" value="ECO:0007669"/>
    <property type="project" value="TreeGrafter"/>
</dbReference>
<protein>
    <recommendedName>
        <fullName evidence="3">DNA damage-binding protein CMR1</fullName>
    </recommendedName>
    <alternativeName>
        <fullName evidence="2">DNA damage-binding protein cmr1</fullName>
    </alternativeName>
</protein>
<feature type="compositionally biased region" description="Basic and acidic residues" evidence="9">
    <location>
        <begin position="70"/>
        <end position="89"/>
    </location>
</feature>
<feature type="region of interest" description="Disordered" evidence="9">
    <location>
        <begin position="257"/>
        <end position="277"/>
    </location>
</feature>
<evidence type="ECO:0000256" key="3">
    <source>
        <dbReference type="ARBA" id="ARBA00021132"/>
    </source>
</evidence>
<evidence type="ECO:0000256" key="7">
    <source>
        <dbReference type="ARBA" id="ARBA00023125"/>
    </source>
</evidence>
<evidence type="ECO:0000313" key="10">
    <source>
        <dbReference type="EMBL" id="KAK0556781.1"/>
    </source>
</evidence>
<evidence type="ECO:0000256" key="5">
    <source>
        <dbReference type="ARBA" id="ARBA00022737"/>
    </source>
</evidence>
<dbReference type="EMBL" id="JAPDMZ010000011">
    <property type="protein sequence ID" value="KAK0556781.1"/>
    <property type="molecule type" value="Genomic_DNA"/>
</dbReference>
<keyword evidence="7" id="KW-0238">DNA-binding</keyword>
<keyword evidence="5" id="KW-0677">Repeat</keyword>
<feature type="compositionally biased region" description="Low complexity" evidence="9">
    <location>
        <begin position="541"/>
        <end position="556"/>
    </location>
</feature>
<feature type="region of interest" description="Disordered" evidence="9">
    <location>
        <begin position="164"/>
        <end position="200"/>
    </location>
</feature>
<dbReference type="Gene3D" id="2.130.10.10">
    <property type="entry name" value="YVTN repeat-like/Quinoprotein amine dehydrogenase"/>
    <property type="match status" value="3"/>
</dbReference>
<proteinExistence type="inferred from homology"/>
<evidence type="ECO:0000256" key="1">
    <source>
        <dbReference type="ARBA" id="ARBA00005434"/>
    </source>
</evidence>
<evidence type="ECO:0000256" key="4">
    <source>
        <dbReference type="ARBA" id="ARBA00022574"/>
    </source>
</evidence>
<feature type="region of interest" description="Disordered" evidence="9">
    <location>
        <begin position="29"/>
        <end position="146"/>
    </location>
</feature>
<evidence type="ECO:0000256" key="2">
    <source>
        <dbReference type="ARBA" id="ARBA00020027"/>
    </source>
</evidence>
<dbReference type="Proteomes" id="UP001176517">
    <property type="component" value="Unassembled WGS sequence"/>
</dbReference>
<feature type="region of interest" description="Disordered" evidence="9">
    <location>
        <begin position="529"/>
        <end position="607"/>
    </location>
</feature>
<feature type="region of interest" description="Disordered" evidence="9">
    <location>
        <begin position="383"/>
        <end position="418"/>
    </location>
</feature>
<keyword evidence="11" id="KW-1185">Reference proteome</keyword>
<dbReference type="GO" id="GO:0003677">
    <property type="term" value="F:DNA binding"/>
    <property type="evidence" value="ECO:0007669"/>
    <property type="project" value="UniProtKB-KW"/>
</dbReference>
<keyword evidence="4 8" id="KW-0853">WD repeat</keyword>
<dbReference type="PANTHER" id="PTHR14773">
    <property type="entry name" value="WD REPEAT-CONTAINING PROTEIN 76"/>
    <property type="match status" value="1"/>
</dbReference>
<feature type="compositionally biased region" description="Basic and acidic residues" evidence="9">
    <location>
        <begin position="110"/>
        <end position="141"/>
    </location>
</feature>
<dbReference type="InterPro" id="IPR001680">
    <property type="entry name" value="WD40_rpt"/>
</dbReference>
<dbReference type="Pfam" id="PF00400">
    <property type="entry name" value="WD40"/>
    <property type="match status" value="2"/>
</dbReference>
<evidence type="ECO:0000256" key="9">
    <source>
        <dbReference type="SAM" id="MobiDB-lite"/>
    </source>
</evidence>
<gene>
    <name evidence="10" type="ORF">OC846_000970</name>
</gene>
<feature type="compositionally biased region" description="Acidic residues" evidence="9">
    <location>
        <begin position="258"/>
        <end position="269"/>
    </location>
</feature>
<feature type="compositionally biased region" description="Basic residues" evidence="9">
    <location>
        <begin position="593"/>
        <end position="602"/>
    </location>
</feature>
<accession>A0AAN6GTM6</accession>
<evidence type="ECO:0000256" key="6">
    <source>
        <dbReference type="ARBA" id="ARBA00022763"/>
    </source>
</evidence>
<dbReference type="GO" id="GO:0005634">
    <property type="term" value="C:nucleus"/>
    <property type="evidence" value="ECO:0007669"/>
    <property type="project" value="TreeGrafter"/>
</dbReference>
<evidence type="ECO:0000256" key="8">
    <source>
        <dbReference type="PROSITE-ProRule" id="PRU00221"/>
    </source>
</evidence>
<evidence type="ECO:0000313" key="11">
    <source>
        <dbReference type="Proteomes" id="UP001176517"/>
    </source>
</evidence>
<dbReference type="PROSITE" id="PS50082">
    <property type="entry name" value="WD_REPEATS_2"/>
    <property type="match status" value="1"/>
</dbReference>
<dbReference type="GO" id="GO:0006974">
    <property type="term" value="P:DNA damage response"/>
    <property type="evidence" value="ECO:0007669"/>
    <property type="project" value="UniProtKB-KW"/>
</dbReference>
<reference evidence="10" key="1">
    <citation type="journal article" date="2023" name="PhytoFront">
        <title>Draft Genome Resources of Seven Strains of Tilletia horrida, Causal Agent of Kernel Smut of Rice.</title>
        <authorList>
            <person name="Khanal S."/>
            <person name="Antony Babu S."/>
            <person name="Zhou X.G."/>
        </authorList>
    </citation>
    <scope>NUCLEOTIDE SEQUENCE</scope>
    <source>
        <strain evidence="10">TX6</strain>
    </source>
</reference>
<organism evidence="10 11">
    <name type="scientific">Tilletia horrida</name>
    <dbReference type="NCBI Taxonomy" id="155126"/>
    <lineage>
        <taxon>Eukaryota</taxon>
        <taxon>Fungi</taxon>
        <taxon>Dikarya</taxon>
        <taxon>Basidiomycota</taxon>
        <taxon>Ustilaginomycotina</taxon>
        <taxon>Exobasidiomycetes</taxon>
        <taxon>Tilletiales</taxon>
        <taxon>Tilletiaceae</taxon>
        <taxon>Tilletia</taxon>
    </lineage>
</organism>
<feature type="compositionally biased region" description="Low complexity" evidence="9">
    <location>
        <begin position="394"/>
        <end position="418"/>
    </location>
</feature>
<dbReference type="InterPro" id="IPR036322">
    <property type="entry name" value="WD40_repeat_dom_sf"/>
</dbReference>
<sequence>MPELSSYEQQRLENIKRNEQLMRELDLLNGASGLGIDPETTRRARKEAAAAEAASPAARARKPKLTPAEIKARKEAAERRKKEREEARPTRVQPPRRSSARLAGVEADSEVLKRKYEEAAEAERNEREAAKKARHEDHDLSRLTGGGLSEADVIALRSAFTGLGAAGDDGEEVQERKMRNSSASPRKSRTQSKSGSSSIELTELKEELDKIELCAVNKVTLRRIYSMAFHPTTDKDLIFAGDKEGAIGIWEPWAQTDDTADDEDADEEGDASKASGRTWSVQVHGKDAVVCLKFDPADPSSLYSSSYDSTIRQLHLGGAGPAPKNVIHSTEVWAGTPDVLLSIFDVLAPQTHPDVFTHTPAPSLDERSIWIADHRGGLIHVDVRERQRSGGDVGTSSASSSSRTRRGLSTLSGGSATSRRWQVHEKKIGALSVNQAFPYAIATAGLDQHVRLFDVRALDSLPLTMEAPYNSTAVDAELIGTVRDGAQRASCRARLACTSVDWSPRGDQLAALSYDDVVKVWDVNGSDLRSGFDDDDDDNDNGGSAAPSATPSTPRGSRSRRSAVKKEEDSPKGLFQYYKREPKEDEVGSASPRKAKNTKRKLPSGSLVSRLETENILEKPAHTFPHNNQTGKWLTMFRVKWNQNPQLFPHFSLGSMHRHVEIWAGDGSGLLRSLYDEDWVTAVPAVTAMHPRRMGRLVAGNASGKCHLWCPPPTS</sequence>
<dbReference type="SMART" id="SM00320">
    <property type="entry name" value="WD40"/>
    <property type="match status" value="4"/>
</dbReference>
<comment type="caution">
    <text evidence="10">The sequence shown here is derived from an EMBL/GenBank/DDBJ whole genome shotgun (WGS) entry which is preliminary data.</text>
</comment>
<feature type="compositionally biased region" description="Basic and acidic residues" evidence="9">
    <location>
        <begin position="39"/>
        <end position="49"/>
    </location>
</feature>
<keyword evidence="6" id="KW-0227">DNA damage</keyword>